<keyword evidence="2" id="KW-0813">Transport</keyword>
<dbReference type="RefSeq" id="WP_142941746.1">
    <property type="nucleotide sequence ID" value="NZ_VIKR01000002.1"/>
</dbReference>
<evidence type="ECO:0000256" key="2">
    <source>
        <dbReference type="ARBA" id="ARBA00022448"/>
    </source>
</evidence>
<reference evidence="5 6" key="1">
    <citation type="submission" date="2019-06" db="EMBL/GenBank/DDBJ databases">
        <title>Draft genome of Aliikangiella marina GYP-15.</title>
        <authorList>
            <person name="Wang G."/>
        </authorList>
    </citation>
    <scope>NUCLEOTIDE SEQUENCE [LARGE SCALE GENOMIC DNA]</scope>
    <source>
        <strain evidence="5 6">GYP-15</strain>
    </source>
</reference>
<dbReference type="InterPro" id="IPR038404">
    <property type="entry name" value="TRAP_DctP_sf"/>
</dbReference>
<dbReference type="CDD" id="cd13670">
    <property type="entry name" value="PBP2_TRAP_Tp0957_like"/>
    <property type="match status" value="1"/>
</dbReference>
<feature type="signal peptide" evidence="4">
    <location>
        <begin position="1"/>
        <end position="18"/>
    </location>
</feature>
<dbReference type="AlphaFoldDB" id="A0A545TD37"/>
<dbReference type="Gene3D" id="3.40.190.170">
    <property type="entry name" value="Bacterial extracellular solute-binding protein, family 7"/>
    <property type="match status" value="1"/>
</dbReference>
<feature type="chain" id="PRO_5021936192" evidence="4">
    <location>
        <begin position="19"/>
        <end position="344"/>
    </location>
</feature>
<gene>
    <name evidence="5" type="ORF">FLL45_09330</name>
</gene>
<dbReference type="Proteomes" id="UP000317839">
    <property type="component" value="Unassembled WGS sequence"/>
</dbReference>
<keyword evidence="3 4" id="KW-0732">Signal</keyword>
<evidence type="ECO:0000256" key="3">
    <source>
        <dbReference type="ARBA" id="ARBA00022729"/>
    </source>
</evidence>
<dbReference type="Pfam" id="PF03480">
    <property type="entry name" value="DctP"/>
    <property type="match status" value="1"/>
</dbReference>
<evidence type="ECO:0000256" key="4">
    <source>
        <dbReference type="SAM" id="SignalP"/>
    </source>
</evidence>
<evidence type="ECO:0000313" key="6">
    <source>
        <dbReference type="Proteomes" id="UP000317839"/>
    </source>
</evidence>
<comment type="similarity">
    <text evidence="1">Belongs to the bacterial solute-binding protein 7 family.</text>
</comment>
<dbReference type="GO" id="GO:0055085">
    <property type="term" value="P:transmembrane transport"/>
    <property type="evidence" value="ECO:0007669"/>
    <property type="project" value="InterPro"/>
</dbReference>
<dbReference type="NCBIfam" id="NF037995">
    <property type="entry name" value="TRAP_S1"/>
    <property type="match status" value="1"/>
</dbReference>
<proteinExistence type="inferred from homology"/>
<dbReference type="InterPro" id="IPR018389">
    <property type="entry name" value="DctP_fam"/>
</dbReference>
<accession>A0A545TD37</accession>
<keyword evidence="6" id="KW-1185">Reference proteome</keyword>
<dbReference type="OrthoDB" id="5670809at2"/>
<dbReference type="PANTHER" id="PTHR33376">
    <property type="match status" value="1"/>
</dbReference>
<name>A0A545TD37_9GAMM</name>
<dbReference type="PANTHER" id="PTHR33376:SF7">
    <property type="entry name" value="C4-DICARBOXYLATE-BINDING PROTEIN DCTB"/>
    <property type="match status" value="1"/>
</dbReference>
<protein>
    <submittedName>
        <fullName evidence="5">C4-dicarboxylate ABC transporter</fullName>
    </submittedName>
</protein>
<comment type="caution">
    <text evidence="5">The sequence shown here is derived from an EMBL/GenBank/DDBJ whole genome shotgun (WGS) entry which is preliminary data.</text>
</comment>
<dbReference type="EMBL" id="VIKR01000002">
    <property type="protein sequence ID" value="TQV75129.1"/>
    <property type="molecule type" value="Genomic_DNA"/>
</dbReference>
<organism evidence="5 6">
    <name type="scientific">Aliikangiella marina</name>
    <dbReference type="NCBI Taxonomy" id="1712262"/>
    <lineage>
        <taxon>Bacteria</taxon>
        <taxon>Pseudomonadati</taxon>
        <taxon>Pseudomonadota</taxon>
        <taxon>Gammaproteobacteria</taxon>
        <taxon>Oceanospirillales</taxon>
        <taxon>Pleioneaceae</taxon>
        <taxon>Aliikangiella</taxon>
    </lineage>
</organism>
<sequence length="344" mass="38370">MKNLFAILLFLISSSAHAVTLKVATISPEGSSWMKSMRASAKEIEKKTEGRVKIKFYTGGVMGNDQAVLKKIRFRQLQGGALTSSSLANTYPDSQLYTLPMVFRDQEEIDYVRAKLDQELLQGYEDNGFVVFGFAGGGFAYLMSKDPLKTIDDVRSHKVWIPSNDKAASEIVKAFDINPIPLSLGDVLPSLQTGIIDTVATSPIAAIALQWHTQVKYVIDLPILYIYAYFTVEKKAFNKLKPDDQKIFKAVMTNTFREINEKNKTENEAAKQALVNFGIEYIQPADVDRQAWYKIAAQVGPNMVEQGRISADLFAKLNQVIEEYRQQSNQTVNNAATTQSTASN</sequence>
<evidence type="ECO:0000313" key="5">
    <source>
        <dbReference type="EMBL" id="TQV75129.1"/>
    </source>
</evidence>
<evidence type="ECO:0000256" key="1">
    <source>
        <dbReference type="ARBA" id="ARBA00009023"/>
    </source>
</evidence>